<evidence type="ECO:0000313" key="2">
    <source>
        <dbReference type="EMBL" id="KAF4631347.1"/>
    </source>
</evidence>
<proteinExistence type="predicted"/>
<protein>
    <submittedName>
        <fullName evidence="2">Uncharacterized protein</fullName>
    </submittedName>
</protein>
<comment type="caution">
    <text evidence="2">The sequence shown here is derived from an EMBL/GenBank/DDBJ whole genome shotgun (WGS) entry which is preliminary data.</text>
</comment>
<name>A0A8H4W2I8_9HELO</name>
<evidence type="ECO:0000256" key="1">
    <source>
        <dbReference type="SAM" id="Phobius"/>
    </source>
</evidence>
<organism evidence="2 3">
    <name type="scientific">Cudoniella acicularis</name>
    <dbReference type="NCBI Taxonomy" id="354080"/>
    <lineage>
        <taxon>Eukaryota</taxon>
        <taxon>Fungi</taxon>
        <taxon>Dikarya</taxon>
        <taxon>Ascomycota</taxon>
        <taxon>Pezizomycotina</taxon>
        <taxon>Leotiomycetes</taxon>
        <taxon>Helotiales</taxon>
        <taxon>Tricladiaceae</taxon>
        <taxon>Cudoniella</taxon>
    </lineage>
</organism>
<sequence>MVLPLARRDSVERSNSSPTGRKPYLLRLSRVPNVLAFIIYRVLPIGSLSTIVYEIYKRYGVFGCIPYWILTTPAVIGICMGIWSVGRFEFKYTVEEAQFREAWADMLRMKIEDYEANSPKYPFGFRKPRTPERARKEIQCQKERVATYLAGSRQGIPPLISRREGFYLRTIYFTVALGGLRLICRNIPDGLQSNLHDFFTRQPSPFSSLLAAV</sequence>
<dbReference type="AlphaFoldDB" id="A0A8H4W2I8"/>
<keyword evidence="1" id="KW-0812">Transmembrane</keyword>
<keyword evidence="1" id="KW-0472">Membrane</keyword>
<keyword evidence="1" id="KW-1133">Transmembrane helix</keyword>
<dbReference type="OrthoDB" id="3552652at2759"/>
<evidence type="ECO:0000313" key="3">
    <source>
        <dbReference type="Proteomes" id="UP000566819"/>
    </source>
</evidence>
<dbReference type="Proteomes" id="UP000566819">
    <property type="component" value="Unassembled WGS sequence"/>
</dbReference>
<keyword evidence="3" id="KW-1185">Reference proteome</keyword>
<accession>A0A8H4W2I8</accession>
<dbReference type="EMBL" id="JAAMPI010000454">
    <property type="protein sequence ID" value="KAF4631347.1"/>
    <property type="molecule type" value="Genomic_DNA"/>
</dbReference>
<gene>
    <name evidence="2" type="ORF">G7Y89_g6792</name>
</gene>
<feature type="transmembrane region" description="Helical" evidence="1">
    <location>
        <begin position="65"/>
        <end position="85"/>
    </location>
</feature>
<reference evidence="2 3" key="1">
    <citation type="submission" date="2020-03" db="EMBL/GenBank/DDBJ databases">
        <title>Draft Genome Sequence of Cudoniella acicularis.</title>
        <authorList>
            <person name="Buettner E."/>
            <person name="Kellner H."/>
        </authorList>
    </citation>
    <scope>NUCLEOTIDE SEQUENCE [LARGE SCALE GENOMIC DNA]</scope>
    <source>
        <strain evidence="2 3">DSM 108380</strain>
    </source>
</reference>
<feature type="transmembrane region" description="Helical" evidence="1">
    <location>
        <begin position="34"/>
        <end position="53"/>
    </location>
</feature>